<evidence type="ECO:0000259" key="10">
    <source>
        <dbReference type="Pfam" id="PF01035"/>
    </source>
</evidence>
<comment type="similarity">
    <text evidence="2 9">Belongs to the MGMT family.</text>
</comment>
<dbReference type="SUPFAM" id="SSF53155">
    <property type="entry name" value="Methylated DNA-protein cysteine methyltransferase domain"/>
    <property type="match status" value="1"/>
</dbReference>
<accession>A0A940SW75</accession>
<comment type="miscellaneous">
    <text evidence="9">This enzyme catalyzes only one turnover and therefore is not strictly catalytic. According to one definition, an enzyme is a biocatalyst that acts repeatedly and over many reaction cycles.</text>
</comment>
<comment type="caution">
    <text evidence="12">The sequence shown here is derived from an EMBL/GenBank/DDBJ whole genome shotgun (WGS) entry which is preliminary data.</text>
</comment>
<dbReference type="InterPro" id="IPR001497">
    <property type="entry name" value="MethylDNA_cys_MeTrfase_AS"/>
</dbReference>
<dbReference type="PROSITE" id="PS00374">
    <property type="entry name" value="MGMT"/>
    <property type="match status" value="1"/>
</dbReference>
<dbReference type="SUPFAM" id="SSF46767">
    <property type="entry name" value="Methylated DNA-protein cysteine methyltransferase, C-terminal domain"/>
    <property type="match status" value="1"/>
</dbReference>
<dbReference type="InterPro" id="IPR023546">
    <property type="entry name" value="MGMT"/>
</dbReference>
<dbReference type="AlphaFoldDB" id="A0A940SW75"/>
<comment type="subcellular location">
    <subcellularLocation>
        <location evidence="9">Cytoplasm</location>
    </subcellularLocation>
</comment>
<gene>
    <name evidence="12" type="ORF">I6N95_16860</name>
</gene>
<dbReference type="GO" id="GO:0032259">
    <property type="term" value="P:methylation"/>
    <property type="evidence" value="ECO:0007669"/>
    <property type="project" value="UniProtKB-KW"/>
</dbReference>
<organism evidence="12 13">
    <name type="scientific">Vagococcus allomyrinae</name>
    <dbReference type="NCBI Taxonomy" id="2794353"/>
    <lineage>
        <taxon>Bacteria</taxon>
        <taxon>Bacillati</taxon>
        <taxon>Bacillota</taxon>
        <taxon>Bacilli</taxon>
        <taxon>Lactobacillales</taxon>
        <taxon>Enterococcaceae</taxon>
        <taxon>Vagococcus</taxon>
    </lineage>
</organism>
<name>A0A940SW75_9ENTE</name>
<dbReference type="InterPro" id="IPR036631">
    <property type="entry name" value="MGMT_N_sf"/>
</dbReference>
<keyword evidence="3 9" id="KW-0963">Cytoplasm</keyword>
<keyword evidence="4 9" id="KW-0489">Methyltransferase</keyword>
<evidence type="ECO:0000256" key="1">
    <source>
        <dbReference type="ARBA" id="ARBA00001286"/>
    </source>
</evidence>
<sequence length="172" mass="19136">MFDTIYYDTLQFADYKFLMAVSDKGLVYLDIISDEVANVTTFFAKYKETIVPVYNSKKVAPYKTQLVEYLQGKRQAFDMAIDFGERGTSFQQEVWQELLKVPFGESSSYSLLAEAVGRPQATRAVGTAVGKNPIPIIVPCHRILRKDGGIGGYAGGVPLKYRLLAIEGISCK</sequence>
<keyword evidence="6 9" id="KW-0227">DNA damage</keyword>
<dbReference type="EMBL" id="JAEEGA010000011">
    <property type="protein sequence ID" value="MBP1042689.1"/>
    <property type="molecule type" value="Genomic_DNA"/>
</dbReference>
<dbReference type="PANTHER" id="PTHR10815">
    <property type="entry name" value="METHYLATED-DNA--PROTEIN-CYSTEINE METHYLTRANSFERASE"/>
    <property type="match status" value="1"/>
</dbReference>
<evidence type="ECO:0000256" key="9">
    <source>
        <dbReference type="HAMAP-Rule" id="MF_00772"/>
    </source>
</evidence>
<evidence type="ECO:0000256" key="4">
    <source>
        <dbReference type="ARBA" id="ARBA00022603"/>
    </source>
</evidence>
<feature type="domain" description="Methylguanine DNA methyltransferase ribonuclease-like" evidence="11">
    <location>
        <begin position="5"/>
        <end position="82"/>
    </location>
</feature>
<evidence type="ECO:0000256" key="8">
    <source>
        <dbReference type="ARBA" id="ARBA00049348"/>
    </source>
</evidence>
<dbReference type="PANTHER" id="PTHR10815:SF12">
    <property type="entry name" value="METHYLATED-DNA--PROTEIN-CYSTEINE METHYLTRANSFERASE, INDUCIBLE"/>
    <property type="match status" value="1"/>
</dbReference>
<proteinExistence type="inferred from homology"/>
<dbReference type="RefSeq" id="WP_209530092.1">
    <property type="nucleotide sequence ID" value="NZ_JAEEGA010000011.1"/>
</dbReference>
<evidence type="ECO:0000259" key="11">
    <source>
        <dbReference type="Pfam" id="PF02870"/>
    </source>
</evidence>
<dbReference type="GO" id="GO:0006307">
    <property type="term" value="P:DNA alkylation repair"/>
    <property type="evidence" value="ECO:0007669"/>
    <property type="project" value="UniProtKB-UniRule"/>
</dbReference>
<evidence type="ECO:0000256" key="6">
    <source>
        <dbReference type="ARBA" id="ARBA00022763"/>
    </source>
</evidence>
<feature type="active site" description="Nucleophile; methyl group acceptor" evidence="9">
    <location>
        <position position="140"/>
    </location>
</feature>
<comment type="function">
    <text evidence="9">Involved in the cellular defense against the biological effects of O6-methylguanine (O6-MeG) and O4-methylthymine (O4-MeT) in DNA. Repairs the methylated nucleobase in DNA by stoichiometrically transferring the methyl group to a cysteine residue in the enzyme. This is a suicide reaction: the enzyme is irreversibly inactivated.</text>
</comment>
<dbReference type="Pfam" id="PF01035">
    <property type="entry name" value="DNA_binding_1"/>
    <property type="match status" value="1"/>
</dbReference>
<dbReference type="InterPro" id="IPR008332">
    <property type="entry name" value="MethylG_MeTrfase_N"/>
</dbReference>
<dbReference type="GO" id="GO:0003908">
    <property type="term" value="F:methylated-DNA-[protein]-cysteine S-methyltransferase activity"/>
    <property type="evidence" value="ECO:0007669"/>
    <property type="project" value="UniProtKB-UniRule"/>
</dbReference>
<evidence type="ECO:0000256" key="2">
    <source>
        <dbReference type="ARBA" id="ARBA00008711"/>
    </source>
</evidence>
<feature type="domain" description="Methylated-DNA-[protein]-cysteine S-methyltransferase DNA binding" evidence="10">
    <location>
        <begin position="89"/>
        <end position="169"/>
    </location>
</feature>
<keyword evidence="5 9" id="KW-0808">Transferase</keyword>
<evidence type="ECO:0000313" key="13">
    <source>
        <dbReference type="Proteomes" id="UP000674938"/>
    </source>
</evidence>
<reference evidence="12" key="1">
    <citation type="submission" date="2020-12" db="EMBL/GenBank/DDBJ databases">
        <title>Vagococcus allomyrinae sp. nov. and Enterococcus lavae sp. nov., isolated from the larvae of Allomyrina dichotoma.</title>
        <authorList>
            <person name="Lee S.D."/>
        </authorList>
    </citation>
    <scope>NUCLEOTIDE SEQUENCE</scope>
    <source>
        <strain evidence="12">BWB3-3</strain>
    </source>
</reference>
<dbReference type="NCBIfam" id="TIGR00589">
    <property type="entry name" value="ogt"/>
    <property type="match status" value="1"/>
</dbReference>
<dbReference type="CDD" id="cd06445">
    <property type="entry name" value="ATase"/>
    <property type="match status" value="1"/>
</dbReference>
<evidence type="ECO:0000256" key="3">
    <source>
        <dbReference type="ARBA" id="ARBA00022490"/>
    </source>
</evidence>
<dbReference type="GO" id="GO:0005737">
    <property type="term" value="C:cytoplasm"/>
    <property type="evidence" value="ECO:0007669"/>
    <property type="project" value="UniProtKB-SubCell"/>
</dbReference>
<dbReference type="Pfam" id="PF02870">
    <property type="entry name" value="Methyltransf_1N"/>
    <property type="match status" value="1"/>
</dbReference>
<dbReference type="Proteomes" id="UP000674938">
    <property type="component" value="Unassembled WGS sequence"/>
</dbReference>
<dbReference type="Gene3D" id="1.10.10.10">
    <property type="entry name" value="Winged helix-like DNA-binding domain superfamily/Winged helix DNA-binding domain"/>
    <property type="match status" value="1"/>
</dbReference>
<evidence type="ECO:0000256" key="5">
    <source>
        <dbReference type="ARBA" id="ARBA00022679"/>
    </source>
</evidence>
<dbReference type="HAMAP" id="MF_00772">
    <property type="entry name" value="OGT"/>
    <property type="match status" value="1"/>
</dbReference>
<keyword evidence="7 9" id="KW-0234">DNA repair</keyword>
<dbReference type="InterPro" id="IPR036217">
    <property type="entry name" value="MethylDNA_cys_MeTrfase_DNAb"/>
</dbReference>
<dbReference type="FunFam" id="1.10.10.10:FF:000214">
    <property type="entry name" value="Methylated-DNA--protein-cysteine methyltransferase"/>
    <property type="match status" value="1"/>
</dbReference>
<comment type="catalytic activity">
    <reaction evidence="8 9">
        <text>a 6-O-methyl-2'-deoxyguanosine in DNA + L-cysteinyl-[protein] = S-methyl-L-cysteinyl-[protein] + a 2'-deoxyguanosine in DNA</text>
        <dbReference type="Rhea" id="RHEA:24000"/>
        <dbReference type="Rhea" id="RHEA-COMP:10131"/>
        <dbReference type="Rhea" id="RHEA-COMP:10132"/>
        <dbReference type="Rhea" id="RHEA-COMP:11367"/>
        <dbReference type="Rhea" id="RHEA-COMP:11368"/>
        <dbReference type="ChEBI" id="CHEBI:29950"/>
        <dbReference type="ChEBI" id="CHEBI:82612"/>
        <dbReference type="ChEBI" id="CHEBI:85445"/>
        <dbReference type="ChEBI" id="CHEBI:85448"/>
        <dbReference type="EC" id="2.1.1.63"/>
    </reaction>
</comment>
<dbReference type="InterPro" id="IPR036388">
    <property type="entry name" value="WH-like_DNA-bd_sf"/>
</dbReference>
<protein>
    <recommendedName>
        <fullName evidence="9">Methylated-DNA--protein-cysteine methyltransferase</fullName>
        <ecNumber evidence="9">2.1.1.63</ecNumber>
    </recommendedName>
    <alternativeName>
        <fullName evidence="9">6-O-methylguanine-DNA methyltransferase</fullName>
        <shortName evidence="9">MGMT</shortName>
    </alternativeName>
    <alternativeName>
        <fullName evidence="9">O-6-methylguanine-DNA-alkyltransferase</fullName>
    </alternativeName>
</protein>
<dbReference type="EC" id="2.1.1.63" evidence="9"/>
<evidence type="ECO:0000313" key="12">
    <source>
        <dbReference type="EMBL" id="MBP1042689.1"/>
    </source>
</evidence>
<keyword evidence="13" id="KW-1185">Reference proteome</keyword>
<evidence type="ECO:0000256" key="7">
    <source>
        <dbReference type="ARBA" id="ARBA00023204"/>
    </source>
</evidence>
<comment type="catalytic activity">
    <reaction evidence="1 9">
        <text>a 4-O-methyl-thymidine in DNA + L-cysteinyl-[protein] = a thymidine in DNA + S-methyl-L-cysteinyl-[protein]</text>
        <dbReference type="Rhea" id="RHEA:53428"/>
        <dbReference type="Rhea" id="RHEA-COMP:10131"/>
        <dbReference type="Rhea" id="RHEA-COMP:10132"/>
        <dbReference type="Rhea" id="RHEA-COMP:13555"/>
        <dbReference type="Rhea" id="RHEA-COMP:13556"/>
        <dbReference type="ChEBI" id="CHEBI:29950"/>
        <dbReference type="ChEBI" id="CHEBI:82612"/>
        <dbReference type="ChEBI" id="CHEBI:137386"/>
        <dbReference type="ChEBI" id="CHEBI:137387"/>
        <dbReference type="EC" id="2.1.1.63"/>
    </reaction>
</comment>
<dbReference type="InterPro" id="IPR014048">
    <property type="entry name" value="MethylDNA_cys_MeTrfase_DNA-bd"/>
</dbReference>